<dbReference type="InterPro" id="IPR013783">
    <property type="entry name" value="Ig-like_fold"/>
</dbReference>
<dbReference type="EMBL" id="CP120682">
    <property type="protein sequence ID" value="WKN39769.1"/>
    <property type="molecule type" value="Genomic_DNA"/>
</dbReference>
<dbReference type="CDD" id="cd00063">
    <property type="entry name" value="FN3"/>
    <property type="match status" value="1"/>
</dbReference>
<reference evidence="5" key="1">
    <citation type="journal article" date="2023" name="Comput. Struct. Biotechnol. J.">
        <title>Discovery of a novel marine Bacteroidetes with a rich repertoire of carbohydrate-active enzymes.</title>
        <authorList>
            <person name="Chen B."/>
            <person name="Liu G."/>
            <person name="Chen Q."/>
            <person name="Wang H."/>
            <person name="Liu L."/>
            <person name="Tang K."/>
        </authorList>
    </citation>
    <scope>NUCLEOTIDE SEQUENCE</scope>
    <source>
        <strain evidence="5">TK19036</strain>
    </source>
</reference>
<dbReference type="GO" id="GO:0006508">
    <property type="term" value="P:proteolysis"/>
    <property type="evidence" value="ECO:0007669"/>
    <property type="project" value="InterPro"/>
</dbReference>
<protein>
    <submittedName>
        <fullName evidence="5">M28 family metallopeptidase</fullName>
    </submittedName>
</protein>
<dbReference type="InterPro" id="IPR007484">
    <property type="entry name" value="Peptidase_M28"/>
</dbReference>
<evidence type="ECO:0000256" key="3">
    <source>
        <dbReference type="ARBA" id="ARBA00023049"/>
    </source>
</evidence>
<sequence length="474" mass="52801">MKYYRFLIYSGSFYHFISRRGLPLTGALLWCVGMSYAQTTVTAPPEVDLRMYQIIEDVSADRIEQDIRTLAGFGSRNTMSDTASDTRGIGAARRWIKSEFDKISEECGGCLEVFYQHNPTEKGDGSRIVKDVDIVNVVAIQRGTEHPNRMILMSGDIDSRASDATNYEIDAPGANDNASGMAGTIEAARVLSKYNFPTSVVYVGLAGEEQGLYGGRGLAEYAQEHDWEVIGILNNDMIGNIEGVDGVIDNRSFRIFSEPVPPTETEEERRFRRFTGGEVDGISRQLARYIHQMTETYMPEMNPMMIYRLDRFGRGGHHRPFNDIGAAGVRIMEAHENYNRQHQDIRVEDGIEYGDVIEGVNFEYAKKLTSVNAINLAGLGWAPLAPDSVKIGGAVQASTTLAWETSDDAQLAGYKIYWRETTGPQWTYSRYVGKVDKFTLEGIVIDNYYFGVAAVGKDGNESVVVFPSGLIPRQ</sequence>
<dbReference type="SUPFAM" id="SSF49265">
    <property type="entry name" value="Fibronectin type III"/>
    <property type="match status" value="1"/>
</dbReference>
<dbReference type="GO" id="GO:0008235">
    <property type="term" value="F:metalloexopeptidase activity"/>
    <property type="evidence" value="ECO:0007669"/>
    <property type="project" value="InterPro"/>
</dbReference>
<evidence type="ECO:0000256" key="2">
    <source>
        <dbReference type="ARBA" id="ARBA00022525"/>
    </source>
</evidence>
<dbReference type="InterPro" id="IPR045175">
    <property type="entry name" value="M28_fam"/>
</dbReference>
<organism evidence="5">
    <name type="scientific">Roseihalotalea indica</name>
    <dbReference type="NCBI Taxonomy" id="2867963"/>
    <lineage>
        <taxon>Bacteria</taxon>
        <taxon>Pseudomonadati</taxon>
        <taxon>Bacteroidota</taxon>
        <taxon>Cytophagia</taxon>
        <taxon>Cytophagales</taxon>
        <taxon>Catalimonadaceae</taxon>
        <taxon>Roseihalotalea</taxon>
    </lineage>
</organism>
<reference evidence="5" key="2">
    <citation type="journal article" date="2024" name="Antonie Van Leeuwenhoek">
        <title>Roseihalotalea indica gen. nov., sp. nov., a halophilic Bacteroidetes from mesopelagic Southwest Indian Ocean with higher carbohydrate metabolic potential.</title>
        <authorList>
            <person name="Chen B."/>
            <person name="Zhang M."/>
            <person name="Lin D."/>
            <person name="Ye J."/>
            <person name="Tang K."/>
        </authorList>
    </citation>
    <scope>NUCLEOTIDE SEQUENCE</scope>
    <source>
        <strain evidence="5">TK19036</strain>
    </source>
</reference>
<dbReference type="PANTHER" id="PTHR12147">
    <property type="entry name" value="METALLOPEPTIDASE M28 FAMILY MEMBER"/>
    <property type="match status" value="1"/>
</dbReference>
<dbReference type="GO" id="GO:0005576">
    <property type="term" value="C:extracellular region"/>
    <property type="evidence" value="ECO:0007669"/>
    <property type="project" value="UniProtKB-SubCell"/>
</dbReference>
<gene>
    <name evidence="5" type="ORF">K4G66_13820</name>
</gene>
<name>A0AA49PYR0_9BACT</name>
<accession>A0AA49PYR0</accession>
<keyword evidence="3" id="KW-0482">Metalloprotease</keyword>
<feature type="domain" description="Peptidase M28" evidence="4">
    <location>
        <begin position="136"/>
        <end position="331"/>
    </location>
</feature>
<evidence type="ECO:0000256" key="1">
    <source>
        <dbReference type="ARBA" id="ARBA00004613"/>
    </source>
</evidence>
<dbReference type="Gene3D" id="2.60.40.10">
    <property type="entry name" value="Immunoglobulins"/>
    <property type="match status" value="1"/>
</dbReference>
<dbReference type="Pfam" id="PF04389">
    <property type="entry name" value="Peptidase_M28"/>
    <property type="match status" value="1"/>
</dbReference>
<proteinExistence type="predicted"/>
<dbReference type="PANTHER" id="PTHR12147:SF26">
    <property type="entry name" value="PEPTIDASE M28 DOMAIN-CONTAINING PROTEIN"/>
    <property type="match status" value="1"/>
</dbReference>
<keyword evidence="3" id="KW-0645">Protease</keyword>
<dbReference type="SUPFAM" id="SSF53187">
    <property type="entry name" value="Zn-dependent exopeptidases"/>
    <property type="match status" value="1"/>
</dbReference>
<dbReference type="InterPro" id="IPR003961">
    <property type="entry name" value="FN3_dom"/>
</dbReference>
<evidence type="ECO:0000259" key="4">
    <source>
        <dbReference type="Pfam" id="PF04389"/>
    </source>
</evidence>
<dbReference type="AlphaFoldDB" id="A0AA49PYR0"/>
<keyword evidence="3" id="KW-0378">Hydrolase</keyword>
<comment type="subcellular location">
    <subcellularLocation>
        <location evidence="1">Secreted</location>
    </subcellularLocation>
</comment>
<dbReference type="Gene3D" id="3.40.630.10">
    <property type="entry name" value="Zn peptidases"/>
    <property type="match status" value="1"/>
</dbReference>
<evidence type="ECO:0000313" key="5">
    <source>
        <dbReference type="EMBL" id="WKN39769.1"/>
    </source>
</evidence>
<keyword evidence="2" id="KW-0964">Secreted</keyword>
<dbReference type="InterPro" id="IPR036116">
    <property type="entry name" value="FN3_sf"/>
</dbReference>